<name>A0A6G1I414_9PEZI</name>
<feature type="transmembrane region" description="Helical" evidence="3">
    <location>
        <begin position="431"/>
        <end position="453"/>
    </location>
</feature>
<dbReference type="Gene3D" id="2.40.70.10">
    <property type="entry name" value="Acid Proteases"/>
    <property type="match status" value="2"/>
</dbReference>
<dbReference type="CDD" id="cd05471">
    <property type="entry name" value="pepsin_like"/>
    <property type="match status" value="1"/>
</dbReference>
<dbReference type="PANTHER" id="PTHR47966:SF51">
    <property type="entry name" value="BETA-SITE APP-CLEAVING ENZYME, ISOFORM A-RELATED"/>
    <property type="match status" value="1"/>
</dbReference>
<protein>
    <submittedName>
        <fullName evidence="6">Acid protease</fullName>
    </submittedName>
</protein>
<proteinExistence type="inferred from homology"/>
<organism evidence="6 7">
    <name type="scientific">Trichodelitschia bisporula</name>
    <dbReference type="NCBI Taxonomy" id="703511"/>
    <lineage>
        <taxon>Eukaryota</taxon>
        <taxon>Fungi</taxon>
        <taxon>Dikarya</taxon>
        <taxon>Ascomycota</taxon>
        <taxon>Pezizomycotina</taxon>
        <taxon>Dothideomycetes</taxon>
        <taxon>Dothideomycetes incertae sedis</taxon>
        <taxon>Phaeotrichales</taxon>
        <taxon>Phaeotrichaceae</taxon>
        <taxon>Trichodelitschia</taxon>
    </lineage>
</organism>
<keyword evidence="3" id="KW-1133">Transmembrane helix</keyword>
<dbReference type="EMBL" id="ML996690">
    <property type="protein sequence ID" value="KAF2402809.1"/>
    <property type="molecule type" value="Genomic_DNA"/>
</dbReference>
<feature type="signal peptide" evidence="4">
    <location>
        <begin position="1"/>
        <end position="31"/>
    </location>
</feature>
<keyword evidence="4" id="KW-0732">Signal</keyword>
<dbReference type="Pfam" id="PF00026">
    <property type="entry name" value="Asp"/>
    <property type="match status" value="1"/>
</dbReference>
<accession>A0A6G1I414</accession>
<dbReference type="GO" id="GO:0000324">
    <property type="term" value="C:fungal-type vacuole"/>
    <property type="evidence" value="ECO:0007669"/>
    <property type="project" value="TreeGrafter"/>
</dbReference>
<evidence type="ECO:0000313" key="7">
    <source>
        <dbReference type="Proteomes" id="UP000799640"/>
    </source>
</evidence>
<dbReference type="GO" id="GO:0006508">
    <property type="term" value="P:proteolysis"/>
    <property type="evidence" value="ECO:0007669"/>
    <property type="project" value="UniProtKB-KW"/>
</dbReference>
<evidence type="ECO:0000256" key="2">
    <source>
        <dbReference type="SAM" id="MobiDB-lite"/>
    </source>
</evidence>
<evidence type="ECO:0000256" key="3">
    <source>
        <dbReference type="SAM" id="Phobius"/>
    </source>
</evidence>
<sequence length="563" mass="60891">MSYFRYLISLAPTASFAFLAIFAIHVRCVESATPPPSPLSCPPDQWWDGNDGPWSTFGMQIGTPPASLRLLPANGQGAVWVIVPEGCTKDDPTDCPNSRGNLFKRDTSSTWVQSDLYQLSVIEEKILGYNNSLNGIFGTDTVTIGWKGDGGPTVENAVLGGLATKAFYLGAFPLNPWPVNFTDIQNNKPSLLSTLKNQTKIPSLSWGYTAGMYNRAPKSFGSLTLGGIDVSRFEPNKLNFSMAVDISRDLEVAIQSITTSASSTPLLPKPIISFIDTVVPFIWLPLEACKQFESVFGLTWNAASELYLVDDTLHQKLLAQNPSITFRIGPQATGDAVDIKMSYGSFDLLASPPLVANQTRYFPLKRAVNDTQYALGRTFLQNAYVAANYEYFNFSISQATYPDTSVPQRLIALPARGASSASSSSGLSTGAIVGITVGGAAAILILVFALWLFMKNRKKPKSPTSPSYYPAEYQDSVLKAELGDTQIAEAGGGPVAHEIGAGYKPPVRYAPNEVFELPSQGLPVEAPTPEHSVYTTPYTTPGTTPSPYPPSRRPYPPRRPAGE</sequence>
<reference evidence="6" key="1">
    <citation type="journal article" date="2020" name="Stud. Mycol.">
        <title>101 Dothideomycetes genomes: a test case for predicting lifestyles and emergence of pathogens.</title>
        <authorList>
            <person name="Haridas S."/>
            <person name="Albert R."/>
            <person name="Binder M."/>
            <person name="Bloem J."/>
            <person name="Labutti K."/>
            <person name="Salamov A."/>
            <person name="Andreopoulos B."/>
            <person name="Baker S."/>
            <person name="Barry K."/>
            <person name="Bills G."/>
            <person name="Bluhm B."/>
            <person name="Cannon C."/>
            <person name="Castanera R."/>
            <person name="Culley D."/>
            <person name="Daum C."/>
            <person name="Ezra D."/>
            <person name="Gonzalez J."/>
            <person name="Henrissat B."/>
            <person name="Kuo A."/>
            <person name="Liang C."/>
            <person name="Lipzen A."/>
            <person name="Lutzoni F."/>
            <person name="Magnuson J."/>
            <person name="Mondo S."/>
            <person name="Nolan M."/>
            <person name="Ohm R."/>
            <person name="Pangilinan J."/>
            <person name="Park H.-J."/>
            <person name="Ramirez L."/>
            <person name="Alfaro M."/>
            <person name="Sun H."/>
            <person name="Tritt A."/>
            <person name="Yoshinaga Y."/>
            <person name="Zwiers L.-H."/>
            <person name="Turgeon B."/>
            <person name="Goodwin S."/>
            <person name="Spatafora J."/>
            <person name="Crous P."/>
            <person name="Grigoriev I."/>
        </authorList>
    </citation>
    <scope>NUCLEOTIDE SEQUENCE</scope>
    <source>
        <strain evidence="6">CBS 262.69</strain>
    </source>
</reference>
<feature type="compositionally biased region" description="Low complexity" evidence="2">
    <location>
        <begin position="534"/>
        <end position="543"/>
    </location>
</feature>
<keyword evidence="3" id="KW-0472">Membrane</keyword>
<dbReference type="InterPro" id="IPR021109">
    <property type="entry name" value="Peptidase_aspartic_dom_sf"/>
</dbReference>
<feature type="compositionally biased region" description="Pro residues" evidence="2">
    <location>
        <begin position="544"/>
        <end position="563"/>
    </location>
</feature>
<dbReference type="SUPFAM" id="SSF50630">
    <property type="entry name" value="Acid proteases"/>
    <property type="match status" value="1"/>
</dbReference>
<keyword evidence="6" id="KW-0645">Protease</keyword>
<evidence type="ECO:0000256" key="1">
    <source>
        <dbReference type="ARBA" id="ARBA00007447"/>
    </source>
</evidence>
<dbReference type="InterPro" id="IPR033121">
    <property type="entry name" value="PEPTIDASE_A1"/>
</dbReference>
<keyword evidence="3" id="KW-0812">Transmembrane</keyword>
<feature type="region of interest" description="Disordered" evidence="2">
    <location>
        <begin position="519"/>
        <end position="563"/>
    </location>
</feature>
<dbReference type="PANTHER" id="PTHR47966">
    <property type="entry name" value="BETA-SITE APP-CLEAVING ENZYME, ISOFORM A-RELATED"/>
    <property type="match status" value="1"/>
</dbReference>
<evidence type="ECO:0000259" key="5">
    <source>
        <dbReference type="PROSITE" id="PS51767"/>
    </source>
</evidence>
<dbReference type="PRINTS" id="PR00792">
    <property type="entry name" value="PEPSIN"/>
</dbReference>
<dbReference type="GO" id="GO:0004190">
    <property type="term" value="F:aspartic-type endopeptidase activity"/>
    <property type="evidence" value="ECO:0007669"/>
    <property type="project" value="InterPro"/>
</dbReference>
<keyword evidence="7" id="KW-1185">Reference proteome</keyword>
<gene>
    <name evidence="6" type="ORF">EJ06DRAFT_554380</name>
</gene>
<dbReference type="PROSITE" id="PS51767">
    <property type="entry name" value="PEPTIDASE_A1"/>
    <property type="match status" value="1"/>
</dbReference>
<keyword evidence="6" id="KW-0378">Hydrolase</keyword>
<dbReference type="AlphaFoldDB" id="A0A6G1I414"/>
<evidence type="ECO:0000313" key="6">
    <source>
        <dbReference type="EMBL" id="KAF2402809.1"/>
    </source>
</evidence>
<dbReference type="OrthoDB" id="4074350at2759"/>
<feature type="domain" description="Peptidase A1" evidence="5">
    <location>
        <begin position="55"/>
        <end position="397"/>
    </location>
</feature>
<feature type="chain" id="PRO_5026282166" evidence="4">
    <location>
        <begin position="32"/>
        <end position="563"/>
    </location>
</feature>
<dbReference type="InterPro" id="IPR001461">
    <property type="entry name" value="Aspartic_peptidase_A1"/>
</dbReference>
<dbReference type="InterPro" id="IPR034164">
    <property type="entry name" value="Pepsin-like_dom"/>
</dbReference>
<evidence type="ECO:0000256" key="4">
    <source>
        <dbReference type="SAM" id="SignalP"/>
    </source>
</evidence>
<dbReference type="Proteomes" id="UP000799640">
    <property type="component" value="Unassembled WGS sequence"/>
</dbReference>
<comment type="similarity">
    <text evidence="1">Belongs to the peptidase A1 family.</text>
</comment>